<evidence type="ECO:0000256" key="1">
    <source>
        <dbReference type="SAM" id="Phobius"/>
    </source>
</evidence>
<keyword evidence="1" id="KW-0472">Membrane</keyword>
<gene>
    <name evidence="2" type="primary">Mo01116</name>
    <name evidence="2" type="ORF">E5Q_01116</name>
</gene>
<name>G7DV54_MIXOS</name>
<dbReference type="HOGENOM" id="CLU_1050036_0_0_1"/>
<reference evidence="2 3" key="2">
    <citation type="journal article" date="2012" name="Open Biol.">
        <title>Characteristics of nucleosomes and linker DNA regions on the genome of the basidiomycete Mixia osmundae revealed by mono- and dinucleosome mapping.</title>
        <authorList>
            <person name="Nishida H."/>
            <person name="Kondo S."/>
            <person name="Matsumoto T."/>
            <person name="Suzuki Y."/>
            <person name="Yoshikawa H."/>
            <person name="Taylor T.D."/>
            <person name="Sugiyama J."/>
        </authorList>
    </citation>
    <scope>NUCLEOTIDE SEQUENCE [LARGE SCALE GENOMIC DNA]</scope>
    <source>
        <strain evidence="3">CBS 9802 / IAM 14324 / JCM 22182 / KY 12970</strain>
    </source>
</reference>
<dbReference type="AlphaFoldDB" id="G7DV54"/>
<protein>
    <submittedName>
        <fullName evidence="2">Uncharacterized protein</fullName>
    </submittedName>
</protein>
<reference evidence="2 3" key="1">
    <citation type="journal article" date="2011" name="J. Gen. Appl. Microbiol.">
        <title>Draft genome sequencing of the enigmatic basidiomycete Mixia osmundae.</title>
        <authorList>
            <person name="Nishida H."/>
            <person name="Nagatsuka Y."/>
            <person name="Sugiyama J."/>
        </authorList>
    </citation>
    <scope>NUCLEOTIDE SEQUENCE [LARGE SCALE GENOMIC DNA]</scope>
    <source>
        <strain evidence="3">CBS 9802 / IAM 14324 / JCM 22182 / KY 12970</strain>
    </source>
</reference>
<dbReference type="InParanoid" id="G7DV54"/>
<keyword evidence="1" id="KW-1133">Transmembrane helix</keyword>
<organism evidence="2 3">
    <name type="scientific">Mixia osmundae (strain CBS 9802 / IAM 14324 / JCM 22182 / KY 12970)</name>
    <dbReference type="NCBI Taxonomy" id="764103"/>
    <lineage>
        <taxon>Eukaryota</taxon>
        <taxon>Fungi</taxon>
        <taxon>Dikarya</taxon>
        <taxon>Basidiomycota</taxon>
        <taxon>Pucciniomycotina</taxon>
        <taxon>Mixiomycetes</taxon>
        <taxon>Mixiales</taxon>
        <taxon>Mixiaceae</taxon>
        <taxon>Mixia</taxon>
    </lineage>
</organism>
<dbReference type="EMBL" id="BABT02000035">
    <property type="protein sequence ID" value="GAA94464.1"/>
    <property type="molecule type" value="Genomic_DNA"/>
</dbReference>
<evidence type="ECO:0000313" key="2">
    <source>
        <dbReference type="EMBL" id="GAA94464.1"/>
    </source>
</evidence>
<sequence>MTTLSETHIVVISSVMFKLSSILLVSMAVATIAAHPHTHRSRRHHRRAFTGGSTVVINASNGQLQALPNALTSDSGVDGLSGTNSLLSGQNLKQNVVLVDSQGNAVQAQSGSTTGTTQTLDSAGDLIQTDASGNVLSLTPASSLASAGLTPVLVTMDANNNILQIISNPAASNSTSGLLATSLGNGVSSLVGTGSSLSQEESALAQQEGATSQSDTIQSIVANLQTSASVTSTTATATSAATATPTATSTSVSEIGDLVPVTTSS</sequence>
<dbReference type="Proteomes" id="UP000009131">
    <property type="component" value="Unassembled WGS sequence"/>
</dbReference>
<accession>G7DV54</accession>
<evidence type="ECO:0000313" key="3">
    <source>
        <dbReference type="Proteomes" id="UP000009131"/>
    </source>
</evidence>
<proteinExistence type="predicted"/>
<keyword evidence="3" id="KW-1185">Reference proteome</keyword>
<keyword evidence="1" id="KW-0812">Transmembrane</keyword>
<comment type="caution">
    <text evidence="2">The sequence shown here is derived from an EMBL/GenBank/DDBJ whole genome shotgun (WGS) entry which is preliminary data.</text>
</comment>
<feature type="transmembrane region" description="Helical" evidence="1">
    <location>
        <begin position="12"/>
        <end position="34"/>
    </location>
</feature>